<keyword evidence="1" id="KW-0472">Membrane</keyword>
<evidence type="ECO:0000313" key="4">
    <source>
        <dbReference type="Proteomes" id="UP000316360"/>
    </source>
</evidence>
<dbReference type="GO" id="GO:0016740">
    <property type="term" value="F:transferase activity"/>
    <property type="evidence" value="ECO:0007669"/>
    <property type="project" value="UniProtKB-KW"/>
</dbReference>
<feature type="transmembrane region" description="Helical" evidence="1">
    <location>
        <begin position="276"/>
        <end position="293"/>
    </location>
</feature>
<evidence type="ECO:0000256" key="1">
    <source>
        <dbReference type="SAM" id="Phobius"/>
    </source>
</evidence>
<organism evidence="3 4">
    <name type="scientific">Aerophobetes bacterium</name>
    <dbReference type="NCBI Taxonomy" id="2030807"/>
    <lineage>
        <taxon>Bacteria</taxon>
        <taxon>Candidatus Aerophobota</taxon>
    </lineage>
</organism>
<dbReference type="AlphaFoldDB" id="A0A523RYZ8"/>
<dbReference type="Gene3D" id="3.90.550.10">
    <property type="entry name" value="Spore Coat Polysaccharide Biosynthesis Protein SpsA, Chain A"/>
    <property type="match status" value="1"/>
</dbReference>
<keyword evidence="3" id="KW-0808">Transferase</keyword>
<comment type="caution">
    <text evidence="3">The sequence shown here is derived from an EMBL/GenBank/DDBJ whole genome shotgun (WGS) entry which is preliminary data.</text>
</comment>
<protein>
    <submittedName>
        <fullName evidence="3">Glycosyltransferase family 2 protein</fullName>
    </submittedName>
</protein>
<reference evidence="3 4" key="1">
    <citation type="submission" date="2019-03" db="EMBL/GenBank/DDBJ databases">
        <title>Metabolic potential of uncultured bacteria and archaea associated with petroleum seepage in deep-sea sediments.</title>
        <authorList>
            <person name="Dong X."/>
            <person name="Hubert C."/>
        </authorList>
    </citation>
    <scope>NUCLEOTIDE SEQUENCE [LARGE SCALE GENOMIC DNA]</scope>
    <source>
        <strain evidence="3">E44_bin7</strain>
    </source>
</reference>
<dbReference type="Proteomes" id="UP000316360">
    <property type="component" value="Unassembled WGS sequence"/>
</dbReference>
<dbReference type="InterPro" id="IPR029044">
    <property type="entry name" value="Nucleotide-diphossugar_trans"/>
</dbReference>
<accession>A0A523RYZ8</accession>
<feature type="domain" description="Glycosyltransferase 2-like" evidence="2">
    <location>
        <begin position="4"/>
        <end position="108"/>
    </location>
</feature>
<evidence type="ECO:0000259" key="2">
    <source>
        <dbReference type="Pfam" id="PF00535"/>
    </source>
</evidence>
<evidence type="ECO:0000313" key="3">
    <source>
        <dbReference type="EMBL" id="TET10964.1"/>
    </source>
</evidence>
<gene>
    <name evidence="3" type="ORF">E3J84_03450</name>
</gene>
<feature type="transmembrane region" description="Helical" evidence="1">
    <location>
        <begin position="236"/>
        <end position="255"/>
    </location>
</feature>
<keyword evidence="1" id="KW-0812">Transmembrane</keyword>
<dbReference type="PANTHER" id="PTHR43685">
    <property type="entry name" value="GLYCOSYLTRANSFERASE"/>
    <property type="match status" value="1"/>
</dbReference>
<keyword evidence="1" id="KW-1133">Transmembrane helix</keyword>
<dbReference type="Pfam" id="PF00535">
    <property type="entry name" value="Glycos_transf_2"/>
    <property type="match status" value="1"/>
</dbReference>
<dbReference type="InterPro" id="IPR001173">
    <property type="entry name" value="Glyco_trans_2-like"/>
</dbReference>
<dbReference type="PANTHER" id="PTHR43685:SF3">
    <property type="entry name" value="SLR2126 PROTEIN"/>
    <property type="match status" value="1"/>
</dbReference>
<name>A0A523RYZ8_UNCAE</name>
<dbReference type="SUPFAM" id="SSF53448">
    <property type="entry name" value="Nucleotide-diphospho-sugar transferases"/>
    <property type="match status" value="1"/>
</dbReference>
<dbReference type="InterPro" id="IPR050834">
    <property type="entry name" value="Glycosyltransf_2"/>
</dbReference>
<sequence>MEASIIIPTYNRKNILKRSLGYLFEQTYPAVKYEIIVVDDGSVDGTAEMIKTLRPPCSLRYFRQDNRGPAAARNLGIKNAKGQIIIFLDDDIFATSRLVEEHMSYHNRFSNLFATGHTLLLPELIKSSLFLRCARKRHERLPWNSANPVFSEFLIGNSSVKKEDFLDIGLLDKALGKYGWEDIEWGYRAHKKGLQLKFNRNAIAYHYKNPTFEESCRLHCLMGKSAVTFYKKHPDLTIALLLGVHPLLVFAKSILYNKPLVKLCQKIIPCIQSRKFFPILYFCYSVVLEYYYFVGIKEGLRKNTH</sequence>
<proteinExistence type="predicted"/>
<dbReference type="EMBL" id="SOKJ01000193">
    <property type="protein sequence ID" value="TET10964.1"/>
    <property type="molecule type" value="Genomic_DNA"/>
</dbReference>